<keyword evidence="3 7" id="KW-0812">Transmembrane</keyword>
<evidence type="ECO:0000313" key="10">
    <source>
        <dbReference type="Proteomes" id="UP000525686"/>
    </source>
</evidence>
<evidence type="ECO:0000259" key="8">
    <source>
        <dbReference type="PROSITE" id="PS50850"/>
    </source>
</evidence>
<keyword evidence="4 7" id="KW-1133">Transmembrane helix</keyword>
<feature type="transmembrane region" description="Helical" evidence="7">
    <location>
        <begin position="411"/>
        <end position="432"/>
    </location>
</feature>
<dbReference type="Pfam" id="PF07690">
    <property type="entry name" value="MFS_1"/>
    <property type="match status" value="1"/>
</dbReference>
<organism evidence="9 10">
    <name type="scientific">Streptomyces alkaliterrae</name>
    <dbReference type="NCBI Taxonomy" id="2213162"/>
    <lineage>
        <taxon>Bacteria</taxon>
        <taxon>Bacillati</taxon>
        <taxon>Actinomycetota</taxon>
        <taxon>Actinomycetes</taxon>
        <taxon>Kitasatosporales</taxon>
        <taxon>Streptomycetaceae</taxon>
        <taxon>Streptomyces</taxon>
    </lineage>
</organism>
<keyword evidence="2" id="KW-1003">Cell membrane</keyword>
<accession>A0A7W3WHY3</accession>
<feature type="domain" description="Major facilitator superfamily (MFS) profile" evidence="8">
    <location>
        <begin position="255"/>
        <end position="443"/>
    </location>
</feature>
<sequence>MSTEHRPPPGPAEAGPAETGQVVSPEGADGPGPAPAATSAFRIKPFRYVFAASAVSTLGTQISYLAIPLLAVTELNASPGQVGALAALGTVAFLLIGLPAGAWADRTRKKRLQICADLVRAVLFGSVPVAWWLDALTIEQLYCVVLVSGVATVFFDVANQSFLPHVVGREQLGDANAKLVAMQAVNQVSGRSVGGYLVQLLTAPLAVAVNALTFLWSMVCLLLVRCPEPPPRRRPDAHLGREIMEGTRFVLGHPLLRPLALEGALTNMACQMIVTVLPVLFIRELGLPEVALGLFLAIAGVGVFLGSLAARPLGRRLGEGRSMWIVGLCVAPFGFLIPFVDTGLMLWPAVAAYLLITFKIGTDNVIKVTFRQTATPPELLGRMNATFRFLLTGSLAIGAALAGLLGETMGVRSVLWAGAALLSVCWLLVFCSPYRNVRELPRA</sequence>
<dbReference type="EMBL" id="JABJWZ010000023">
    <property type="protein sequence ID" value="MBB1252652.1"/>
    <property type="molecule type" value="Genomic_DNA"/>
</dbReference>
<reference evidence="10" key="1">
    <citation type="submission" date="2020-05" db="EMBL/GenBank/DDBJ databases">
        <title>Classification of alakaliphilic streptomycetes isolated from an alkaline soil next to Lonar Crater, India and a proposal for the recognition of Streptomyces alkaliterrae sp. nov.</title>
        <authorList>
            <person name="Golinska P."/>
        </authorList>
    </citation>
    <scope>NUCLEOTIDE SEQUENCE [LARGE SCALE GENOMIC DNA]</scope>
    <source>
        <strain evidence="10">OF3</strain>
    </source>
</reference>
<feature type="transmembrane region" description="Helical" evidence="7">
    <location>
        <begin position="196"/>
        <end position="224"/>
    </location>
</feature>
<dbReference type="SUPFAM" id="SSF103473">
    <property type="entry name" value="MFS general substrate transporter"/>
    <property type="match status" value="1"/>
</dbReference>
<evidence type="ECO:0000256" key="2">
    <source>
        <dbReference type="ARBA" id="ARBA00022475"/>
    </source>
</evidence>
<dbReference type="Proteomes" id="UP000525686">
    <property type="component" value="Unassembled WGS sequence"/>
</dbReference>
<dbReference type="Gene3D" id="1.20.1250.20">
    <property type="entry name" value="MFS general substrate transporter like domains"/>
    <property type="match status" value="1"/>
</dbReference>
<feature type="transmembrane region" description="Helical" evidence="7">
    <location>
        <begin position="290"/>
        <end position="310"/>
    </location>
</feature>
<dbReference type="AlphaFoldDB" id="A0A7W3WHY3"/>
<proteinExistence type="predicted"/>
<feature type="transmembrane region" description="Helical" evidence="7">
    <location>
        <begin position="346"/>
        <end position="366"/>
    </location>
</feature>
<dbReference type="PANTHER" id="PTHR23513">
    <property type="entry name" value="INTEGRAL MEMBRANE EFFLUX PROTEIN-RELATED"/>
    <property type="match status" value="1"/>
</dbReference>
<dbReference type="GO" id="GO:0022857">
    <property type="term" value="F:transmembrane transporter activity"/>
    <property type="evidence" value="ECO:0007669"/>
    <property type="project" value="InterPro"/>
</dbReference>
<keyword evidence="5 7" id="KW-0472">Membrane</keyword>
<dbReference type="PROSITE" id="PS50850">
    <property type="entry name" value="MFS"/>
    <property type="match status" value="1"/>
</dbReference>
<feature type="transmembrane region" description="Helical" evidence="7">
    <location>
        <begin position="82"/>
        <end position="102"/>
    </location>
</feature>
<dbReference type="RefSeq" id="WP_181353558.1">
    <property type="nucleotide sequence ID" value="NZ_JABJWZ010000023.1"/>
</dbReference>
<evidence type="ECO:0000313" key="9">
    <source>
        <dbReference type="EMBL" id="MBB1252652.1"/>
    </source>
</evidence>
<name>A0A7W3WHY3_9ACTN</name>
<dbReference type="InterPro" id="IPR036259">
    <property type="entry name" value="MFS_trans_sf"/>
</dbReference>
<feature type="transmembrane region" description="Helical" evidence="7">
    <location>
        <begin position="387"/>
        <end position="405"/>
    </location>
</feature>
<comment type="subcellular location">
    <subcellularLocation>
        <location evidence="1">Cell membrane</location>
        <topology evidence="1">Multi-pass membrane protein</topology>
    </subcellularLocation>
</comment>
<protein>
    <submittedName>
        <fullName evidence="9">MFS transporter</fullName>
    </submittedName>
</protein>
<evidence type="ECO:0000256" key="1">
    <source>
        <dbReference type="ARBA" id="ARBA00004651"/>
    </source>
</evidence>
<feature type="transmembrane region" description="Helical" evidence="7">
    <location>
        <begin position="48"/>
        <end position="70"/>
    </location>
</feature>
<gene>
    <name evidence="9" type="ORF">H3146_04610</name>
</gene>
<evidence type="ECO:0000256" key="4">
    <source>
        <dbReference type="ARBA" id="ARBA00022989"/>
    </source>
</evidence>
<dbReference type="PANTHER" id="PTHR23513:SF6">
    <property type="entry name" value="MAJOR FACILITATOR SUPERFAMILY ASSOCIATED DOMAIN-CONTAINING PROTEIN"/>
    <property type="match status" value="1"/>
</dbReference>
<feature type="transmembrane region" description="Helical" evidence="7">
    <location>
        <begin position="322"/>
        <end position="340"/>
    </location>
</feature>
<evidence type="ECO:0000256" key="5">
    <source>
        <dbReference type="ARBA" id="ARBA00023136"/>
    </source>
</evidence>
<feature type="region of interest" description="Disordered" evidence="6">
    <location>
        <begin position="1"/>
        <end position="35"/>
    </location>
</feature>
<evidence type="ECO:0000256" key="7">
    <source>
        <dbReference type="SAM" id="Phobius"/>
    </source>
</evidence>
<dbReference type="GO" id="GO:0005886">
    <property type="term" value="C:plasma membrane"/>
    <property type="evidence" value="ECO:0007669"/>
    <property type="project" value="UniProtKB-SubCell"/>
</dbReference>
<dbReference type="CDD" id="cd06173">
    <property type="entry name" value="MFS_MefA_like"/>
    <property type="match status" value="1"/>
</dbReference>
<dbReference type="InterPro" id="IPR011701">
    <property type="entry name" value="MFS"/>
</dbReference>
<comment type="caution">
    <text evidence="9">The sequence shown here is derived from an EMBL/GenBank/DDBJ whole genome shotgun (WGS) entry which is preliminary data.</text>
</comment>
<evidence type="ECO:0000256" key="6">
    <source>
        <dbReference type="SAM" id="MobiDB-lite"/>
    </source>
</evidence>
<evidence type="ECO:0000256" key="3">
    <source>
        <dbReference type="ARBA" id="ARBA00022692"/>
    </source>
</evidence>
<dbReference type="InterPro" id="IPR020846">
    <property type="entry name" value="MFS_dom"/>
</dbReference>
<feature type="transmembrane region" description="Helical" evidence="7">
    <location>
        <begin position="264"/>
        <end position="284"/>
    </location>
</feature>